<sequence length="155" mass="16802">MTDERQMVFRILVYSSDREAESVLRHSLIERVALAELPADVITEKGVITEPVDLILGLSAADVDRAVRLLPEGATVAFTLGEFADALAISDAEAIDPHWLVTDVRPFPSGAPPTVEALRDIVARAHRLSNADDRASTRTDEIDARVDSIITALCA</sequence>
<dbReference type="RefSeq" id="WP_143034040.1">
    <property type="nucleotide sequence ID" value="NZ_FNRY01000001.1"/>
</dbReference>
<dbReference type="AlphaFoldDB" id="A0A1H4NHP5"/>
<keyword evidence="2" id="KW-1185">Reference proteome</keyword>
<dbReference type="EMBL" id="FNRY01000001">
    <property type="protein sequence ID" value="SEB94395.1"/>
    <property type="molecule type" value="Genomic_DNA"/>
</dbReference>
<name>A0A1H4NHP5_9MICO</name>
<evidence type="ECO:0000313" key="1">
    <source>
        <dbReference type="EMBL" id="SEB94395.1"/>
    </source>
</evidence>
<reference evidence="1 2" key="1">
    <citation type="submission" date="2016-10" db="EMBL/GenBank/DDBJ databases">
        <authorList>
            <person name="de Groot N.N."/>
        </authorList>
    </citation>
    <scope>NUCLEOTIDE SEQUENCE [LARGE SCALE GENOMIC DNA]</scope>
    <source>
        <strain evidence="1 2">DSM 21799</strain>
    </source>
</reference>
<dbReference type="STRING" id="640635.SAMN04489806_2190"/>
<dbReference type="Proteomes" id="UP000199183">
    <property type="component" value="Unassembled WGS sequence"/>
</dbReference>
<organism evidence="1 2">
    <name type="scientific">Paramicrobacterium humi</name>
    <dbReference type="NCBI Taxonomy" id="640635"/>
    <lineage>
        <taxon>Bacteria</taxon>
        <taxon>Bacillati</taxon>
        <taxon>Actinomycetota</taxon>
        <taxon>Actinomycetes</taxon>
        <taxon>Micrococcales</taxon>
        <taxon>Microbacteriaceae</taxon>
        <taxon>Paramicrobacterium</taxon>
    </lineage>
</organism>
<dbReference type="OrthoDB" id="5087096at2"/>
<evidence type="ECO:0000313" key="2">
    <source>
        <dbReference type="Proteomes" id="UP000199183"/>
    </source>
</evidence>
<proteinExistence type="predicted"/>
<accession>A0A1H4NHP5</accession>
<protein>
    <submittedName>
        <fullName evidence="1">Uncharacterized protein</fullName>
    </submittedName>
</protein>
<gene>
    <name evidence="1" type="ORF">SAMN04489806_2190</name>
</gene>